<gene>
    <name evidence="5" type="ORF">BD410DRAFT_736650</name>
</gene>
<accession>A0A4R5XER6</accession>
<dbReference type="Pfam" id="PF01408">
    <property type="entry name" value="GFO_IDH_MocA"/>
    <property type="match status" value="1"/>
</dbReference>
<dbReference type="Pfam" id="PF02894">
    <property type="entry name" value="GFO_IDH_MocA_C"/>
    <property type="match status" value="1"/>
</dbReference>
<organism evidence="5 6">
    <name type="scientific">Rickenella mellea</name>
    <dbReference type="NCBI Taxonomy" id="50990"/>
    <lineage>
        <taxon>Eukaryota</taxon>
        <taxon>Fungi</taxon>
        <taxon>Dikarya</taxon>
        <taxon>Basidiomycota</taxon>
        <taxon>Agaricomycotina</taxon>
        <taxon>Agaricomycetes</taxon>
        <taxon>Hymenochaetales</taxon>
        <taxon>Rickenellaceae</taxon>
        <taxon>Rickenella</taxon>
    </lineage>
</organism>
<dbReference type="Proteomes" id="UP000294933">
    <property type="component" value="Unassembled WGS sequence"/>
</dbReference>
<dbReference type="VEuPathDB" id="FungiDB:BD410DRAFT_736650"/>
<dbReference type="PANTHER" id="PTHR43708">
    <property type="entry name" value="CONSERVED EXPRESSED OXIDOREDUCTASE (EUROFUNG)"/>
    <property type="match status" value="1"/>
</dbReference>
<dbReference type="Gene3D" id="3.30.360.10">
    <property type="entry name" value="Dihydrodipicolinate Reductase, domain 2"/>
    <property type="match status" value="1"/>
</dbReference>
<keyword evidence="6" id="KW-1185">Reference proteome</keyword>
<protein>
    <submittedName>
        <fullName evidence="5">NAD-binding protein</fullName>
    </submittedName>
</protein>
<sequence length="372" mass="41547">MSPIKTSILGVGLAGLTFHVPFVLALPELFQLHSVLERNPSSDGGKVNQRFGVSVKIYTSLEDILKEPEIELIIVCTPNSTHYPFAKAALSAGKHVLVDKPVTTTSAEARELGELAKAKNLVLYAYQNRRWDSDFLTLRRLLGDAASSPISLGDLFEFESHYDRYRTDLKGSWKDQNGITWDLGSHLIDQTVALFGRPEKVTGFINNLRGIGDADVDDNFTIHLHYPRSSIRPYPLTAILRAHMLSVRIPQLRYVIRGSKGTFTKYGLDVQEEQTKAIAKPNEVFKDDYGREPDSIQAVVENMSESGAVTRSLIPSEKGAYVELFRNLAAAIRKREEVKIKWDEVITVLEIIESAYRSSQEGRTVTLGQVSV</sequence>
<dbReference type="STRING" id="50990.A0A4R5XER6"/>
<proteinExistence type="inferred from homology"/>
<evidence type="ECO:0000313" key="5">
    <source>
        <dbReference type="EMBL" id="TDL29610.1"/>
    </source>
</evidence>
<dbReference type="Gene3D" id="3.40.50.720">
    <property type="entry name" value="NAD(P)-binding Rossmann-like Domain"/>
    <property type="match status" value="1"/>
</dbReference>
<feature type="domain" description="Gfo/Idh/MocA-like oxidoreductase C-terminal" evidence="4">
    <location>
        <begin position="151"/>
        <end position="367"/>
    </location>
</feature>
<dbReference type="InterPro" id="IPR051317">
    <property type="entry name" value="Gfo/Idh/MocA_oxidoreduct"/>
</dbReference>
<dbReference type="InterPro" id="IPR036291">
    <property type="entry name" value="NAD(P)-bd_dom_sf"/>
</dbReference>
<dbReference type="GO" id="GO:0000166">
    <property type="term" value="F:nucleotide binding"/>
    <property type="evidence" value="ECO:0007669"/>
    <property type="project" value="InterPro"/>
</dbReference>
<evidence type="ECO:0000313" key="6">
    <source>
        <dbReference type="Proteomes" id="UP000294933"/>
    </source>
</evidence>
<dbReference type="EMBL" id="ML170156">
    <property type="protein sequence ID" value="TDL29610.1"/>
    <property type="molecule type" value="Genomic_DNA"/>
</dbReference>
<dbReference type="SUPFAM" id="SSF51735">
    <property type="entry name" value="NAD(P)-binding Rossmann-fold domains"/>
    <property type="match status" value="1"/>
</dbReference>
<feature type="domain" description="Gfo/Idh/MocA-like oxidoreductase N-terminal" evidence="3">
    <location>
        <begin position="5"/>
        <end position="124"/>
    </location>
</feature>
<name>A0A4R5XER6_9AGAM</name>
<dbReference type="InterPro" id="IPR004104">
    <property type="entry name" value="Gfo/Idh/MocA-like_OxRdtase_C"/>
</dbReference>
<dbReference type="InterPro" id="IPR000683">
    <property type="entry name" value="Gfo/Idh/MocA-like_OxRdtase_N"/>
</dbReference>
<keyword evidence="2" id="KW-0560">Oxidoreductase</keyword>
<evidence type="ECO:0000259" key="4">
    <source>
        <dbReference type="Pfam" id="PF02894"/>
    </source>
</evidence>
<comment type="similarity">
    <text evidence="1">Belongs to the Gfo/Idh/MocA family.</text>
</comment>
<dbReference type="AlphaFoldDB" id="A0A4R5XER6"/>
<dbReference type="GO" id="GO:0016491">
    <property type="term" value="F:oxidoreductase activity"/>
    <property type="evidence" value="ECO:0007669"/>
    <property type="project" value="UniProtKB-KW"/>
</dbReference>
<dbReference type="PANTHER" id="PTHR43708:SF5">
    <property type="entry name" value="CONSERVED EXPRESSED OXIDOREDUCTASE (EUROFUNG)-RELATED"/>
    <property type="match status" value="1"/>
</dbReference>
<evidence type="ECO:0000256" key="1">
    <source>
        <dbReference type="ARBA" id="ARBA00010928"/>
    </source>
</evidence>
<evidence type="ECO:0000256" key="2">
    <source>
        <dbReference type="ARBA" id="ARBA00023002"/>
    </source>
</evidence>
<reference evidence="5 6" key="1">
    <citation type="submission" date="2018-06" db="EMBL/GenBank/DDBJ databases">
        <title>A transcriptomic atlas of mushroom development highlights an independent origin of complex multicellularity.</title>
        <authorList>
            <consortium name="DOE Joint Genome Institute"/>
            <person name="Krizsan K."/>
            <person name="Almasi E."/>
            <person name="Merenyi Z."/>
            <person name="Sahu N."/>
            <person name="Viragh M."/>
            <person name="Koszo T."/>
            <person name="Mondo S."/>
            <person name="Kiss B."/>
            <person name="Balint B."/>
            <person name="Kues U."/>
            <person name="Barry K."/>
            <person name="Hegedus J.C."/>
            <person name="Henrissat B."/>
            <person name="Johnson J."/>
            <person name="Lipzen A."/>
            <person name="Ohm R."/>
            <person name="Nagy I."/>
            <person name="Pangilinan J."/>
            <person name="Yan J."/>
            <person name="Xiong Y."/>
            <person name="Grigoriev I.V."/>
            <person name="Hibbett D.S."/>
            <person name="Nagy L.G."/>
        </authorList>
    </citation>
    <scope>NUCLEOTIDE SEQUENCE [LARGE SCALE GENOMIC DNA]</scope>
    <source>
        <strain evidence="5 6">SZMC22713</strain>
    </source>
</reference>
<evidence type="ECO:0000259" key="3">
    <source>
        <dbReference type="Pfam" id="PF01408"/>
    </source>
</evidence>
<dbReference type="OrthoDB" id="446809at2759"/>